<feature type="compositionally biased region" description="Low complexity" evidence="1">
    <location>
        <begin position="920"/>
        <end position="936"/>
    </location>
</feature>
<keyword evidence="3" id="KW-1185">Reference proteome</keyword>
<feature type="compositionally biased region" description="Low complexity" evidence="1">
    <location>
        <begin position="973"/>
        <end position="985"/>
    </location>
</feature>
<dbReference type="InterPro" id="IPR027267">
    <property type="entry name" value="AH/BAR_dom_sf"/>
</dbReference>
<feature type="non-terminal residue" evidence="2">
    <location>
        <position position="1091"/>
    </location>
</feature>
<comment type="caution">
    <text evidence="2">The sequence shown here is derived from an EMBL/GenBank/DDBJ whole genome shotgun (WGS) entry which is preliminary data.</text>
</comment>
<dbReference type="EMBL" id="JAABOA010001305">
    <property type="protein sequence ID" value="KAF9581836.1"/>
    <property type="molecule type" value="Genomic_DNA"/>
</dbReference>
<sequence length="1091" mass="118112">MPGSNSGGATPGQILASAYSPSNSTPHTLAAQGRQGSTYTSNSDNNGGGVGYIPGSAADDDGGANSGLHSLTRAEVHQSLDMLKRLVTAAESYRELSAKLAKTTKQLGRCFKEYGDCKGMDNTYVMCLKSSANFYESFSEMESKLASSLQKDFEIVHNNWEKHTKRISKDEKAHDEVLGDLDERIKKISSSYDKKSKKPDPNTALMSHELRHQKYISTLTELQDSIATAKKDHRNTVARRERYTHSLTAQVACRLAEAQFLAIERQLRGSGPSLLKIKEWAPFAGIDMPPPNITANGSGSDYEPTIEIRTGGSFEEYSARHIQMNTSMPGAFQTNGAAPGMLPAHMSMPMPMPMPMPTPTPVQMPTLATSPQPATTGAGSSMYQPGSPSDSKLPPIVLPPFAPMQQHLQQQQTQQDQGSLVSTIGVKEMPTNMPDPKQYISTKPSASVTSSIPLTQSTPSAIMTTKTTPGSDHKVLVKEGLGPTSMITKTITTGIEPAGKEIKIEKKPITLITTATTSTGPRNGGVMISGSSTKVTMPGVLTTSPTAAIGSSSTPGAFPTTVTSTSTTPLPTATTAVSTAVEGSFPEAQRSLNVKVDSIDSDSTLGERRREHLAMTRSEYTEVVQESRGHIHRDERALEDDLEVEGRVLHGNAVLRDEDGEDEIHMDDRNLSYERRSDKYLDRVSAYVEDVNVHHRGSRDRRDEDLANVHPDDVYAEPYSPLSPRGDDGLGDMVDTSHVYYDEDDLLEAPDRRYFDDEESEHSGSIPIRRDREPEYYGRTRYDDDRHLDYDRGYGRSPGQGQGVYSSSMPTGRSRASYYLDNRERERERDRDIDHPVSSRIHREEWAVSSTAAAVMASAVSDAPHGAMGRSGGTYAREQYPATRDYPPSRPTLEDREREMMEMMGNQKAGPGERTGAFNAASSSAPGTARSAAGAAYTRRPGTSQGMGPGSGPGTVANLRRRYSDLSISDVVSSPSTTASSPTSTQRPRGMSGTGTGGYVQQQHEALMMRRGGAGGDPQPRYPPPSRSMTPQSRATSAGTSHSTVVSSNGGYRYTTAANKSANSNGRYSVGGTIPDYEDGRVSVAVGPRRR</sequence>
<name>A0A9P6FV95_9FUNG</name>
<feature type="region of interest" description="Disordered" evidence="1">
    <location>
        <begin position="750"/>
        <end position="835"/>
    </location>
</feature>
<feature type="region of interest" description="Disordered" evidence="1">
    <location>
        <begin position="546"/>
        <end position="570"/>
    </location>
</feature>
<organism evidence="2 3">
    <name type="scientific">Lunasporangiospora selenospora</name>
    <dbReference type="NCBI Taxonomy" id="979761"/>
    <lineage>
        <taxon>Eukaryota</taxon>
        <taxon>Fungi</taxon>
        <taxon>Fungi incertae sedis</taxon>
        <taxon>Mucoromycota</taxon>
        <taxon>Mortierellomycotina</taxon>
        <taxon>Mortierellomycetes</taxon>
        <taxon>Mortierellales</taxon>
        <taxon>Mortierellaceae</taxon>
        <taxon>Lunasporangiospora</taxon>
    </lineage>
</organism>
<dbReference type="GO" id="GO:0000993">
    <property type="term" value="F:RNA polymerase II complex binding"/>
    <property type="evidence" value="ECO:0007669"/>
    <property type="project" value="TreeGrafter"/>
</dbReference>
<feature type="compositionally biased region" description="Polar residues" evidence="1">
    <location>
        <begin position="546"/>
        <end position="555"/>
    </location>
</feature>
<feature type="region of interest" description="Disordered" evidence="1">
    <location>
        <begin position="1"/>
        <end position="66"/>
    </location>
</feature>
<evidence type="ECO:0000256" key="1">
    <source>
        <dbReference type="SAM" id="MobiDB-lite"/>
    </source>
</evidence>
<reference evidence="2" key="1">
    <citation type="journal article" date="2020" name="Fungal Divers.">
        <title>Resolving the Mortierellaceae phylogeny through synthesis of multi-gene phylogenetics and phylogenomics.</title>
        <authorList>
            <person name="Vandepol N."/>
            <person name="Liber J."/>
            <person name="Desiro A."/>
            <person name="Na H."/>
            <person name="Kennedy M."/>
            <person name="Barry K."/>
            <person name="Grigoriev I.V."/>
            <person name="Miller A.N."/>
            <person name="O'Donnell K."/>
            <person name="Stajich J.E."/>
            <person name="Bonito G."/>
        </authorList>
    </citation>
    <scope>NUCLEOTIDE SEQUENCE</scope>
    <source>
        <strain evidence="2">KOD1015</strain>
    </source>
</reference>
<protein>
    <recommendedName>
        <fullName evidence="4">BAR domain-containing protein</fullName>
    </recommendedName>
</protein>
<dbReference type="GO" id="GO:0031124">
    <property type="term" value="P:mRNA 3'-end processing"/>
    <property type="evidence" value="ECO:0007669"/>
    <property type="project" value="TreeGrafter"/>
</dbReference>
<dbReference type="Gene3D" id="1.20.1270.60">
    <property type="entry name" value="Arfaptin homology (AH) domain/BAR domain"/>
    <property type="match status" value="1"/>
</dbReference>
<dbReference type="PANTHER" id="PTHR12460:SF0">
    <property type="entry name" value="CID DOMAIN-CONTAINING PROTEIN-RELATED"/>
    <property type="match status" value="1"/>
</dbReference>
<evidence type="ECO:0008006" key="4">
    <source>
        <dbReference type="Google" id="ProtNLM"/>
    </source>
</evidence>
<feature type="compositionally biased region" description="Polar residues" evidence="1">
    <location>
        <begin position="34"/>
        <end position="45"/>
    </location>
</feature>
<feature type="compositionally biased region" description="Polar residues" evidence="1">
    <location>
        <begin position="439"/>
        <end position="453"/>
    </location>
</feature>
<dbReference type="OrthoDB" id="2450055at2759"/>
<feature type="compositionally biased region" description="Polar residues" evidence="1">
    <location>
        <begin position="368"/>
        <end position="390"/>
    </location>
</feature>
<feature type="compositionally biased region" description="Low complexity" evidence="1">
    <location>
        <begin position="559"/>
        <end position="570"/>
    </location>
</feature>
<evidence type="ECO:0000313" key="3">
    <source>
        <dbReference type="Proteomes" id="UP000780801"/>
    </source>
</evidence>
<dbReference type="Proteomes" id="UP000780801">
    <property type="component" value="Unassembled WGS sequence"/>
</dbReference>
<feature type="region of interest" description="Disordered" evidence="1">
    <location>
        <begin position="694"/>
        <end position="735"/>
    </location>
</feature>
<gene>
    <name evidence="2" type="ORF">BGW38_001015</name>
</gene>
<dbReference type="PANTHER" id="PTHR12460">
    <property type="entry name" value="CYCLIN-DEPENDENT KINASE INHIBITOR-RELATED PROTEIN"/>
    <property type="match status" value="1"/>
</dbReference>
<accession>A0A9P6FV95</accession>
<feature type="region of interest" description="Disordered" evidence="1">
    <location>
        <begin position="863"/>
        <end position="892"/>
    </location>
</feature>
<feature type="region of interest" description="Disordered" evidence="1">
    <location>
        <begin position="368"/>
        <end position="395"/>
    </location>
</feature>
<evidence type="ECO:0000313" key="2">
    <source>
        <dbReference type="EMBL" id="KAF9581836.1"/>
    </source>
</evidence>
<feature type="region of interest" description="Disordered" evidence="1">
    <location>
        <begin position="429"/>
        <end position="453"/>
    </location>
</feature>
<proteinExistence type="predicted"/>
<feature type="compositionally biased region" description="Basic and acidic residues" evidence="1">
    <location>
        <begin position="768"/>
        <end position="794"/>
    </location>
</feature>
<dbReference type="AlphaFoldDB" id="A0A9P6FV95"/>
<feature type="compositionally biased region" description="Polar residues" evidence="1">
    <location>
        <begin position="1027"/>
        <end position="1067"/>
    </location>
</feature>
<feature type="compositionally biased region" description="Gly residues" evidence="1">
    <location>
        <begin position="1"/>
        <end position="10"/>
    </location>
</feature>
<feature type="compositionally biased region" description="Basic and acidic residues" evidence="1">
    <location>
        <begin position="700"/>
        <end position="713"/>
    </location>
</feature>
<feature type="region of interest" description="Disordered" evidence="1">
    <location>
        <begin position="907"/>
        <end position="1091"/>
    </location>
</feature>
<feature type="compositionally biased region" description="Basic and acidic residues" evidence="1">
    <location>
        <begin position="821"/>
        <end position="835"/>
    </location>
</feature>